<accession>A0A927A319</accession>
<sequence>MTQPSNIRQLLTDAKLGLLPYLDNRLNEIANSWQQLENLRLEPYDIELGECNTIAANEPRPLITQSVSLRCYIAGSIKDKLELLLLASELQNSLDATIFEWSNREWYQFEKPLKRPVTQITGGLDYELLENPPHSCRLAIYREFDLIYTISF</sequence>
<reference evidence="2" key="1">
    <citation type="journal article" date="2020" name="ISME J.">
        <title>Comparative genomics reveals insights into cyanobacterial evolution and habitat adaptation.</title>
        <authorList>
            <person name="Chen M.Y."/>
            <person name="Teng W.K."/>
            <person name="Zhao L."/>
            <person name="Hu C.X."/>
            <person name="Zhou Y.K."/>
            <person name="Han B.P."/>
            <person name="Song L.R."/>
            <person name="Shu W.S."/>
        </authorList>
    </citation>
    <scope>NUCLEOTIDE SEQUENCE [LARGE SCALE GENOMIC DNA]</scope>
    <source>
        <strain evidence="2">FACHB-251</strain>
    </source>
</reference>
<proteinExistence type="predicted"/>
<dbReference type="Proteomes" id="UP000662185">
    <property type="component" value="Unassembled WGS sequence"/>
</dbReference>
<name>A0A927A319_9NOST</name>
<gene>
    <name evidence="1" type="ORF">H6G06_21385</name>
</gene>
<keyword evidence="2" id="KW-1185">Reference proteome</keyword>
<organism evidence="1 2">
    <name type="scientific">Anabaena sphaerica FACHB-251</name>
    <dbReference type="NCBI Taxonomy" id="2692883"/>
    <lineage>
        <taxon>Bacteria</taxon>
        <taxon>Bacillati</taxon>
        <taxon>Cyanobacteriota</taxon>
        <taxon>Cyanophyceae</taxon>
        <taxon>Nostocales</taxon>
        <taxon>Nostocaceae</taxon>
        <taxon>Anabaena</taxon>
    </lineage>
</organism>
<evidence type="ECO:0000313" key="1">
    <source>
        <dbReference type="EMBL" id="MBD2295958.1"/>
    </source>
</evidence>
<evidence type="ECO:0000313" key="2">
    <source>
        <dbReference type="Proteomes" id="UP000662185"/>
    </source>
</evidence>
<dbReference type="EMBL" id="JACJQU010000017">
    <property type="protein sequence ID" value="MBD2295958.1"/>
    <property type="molecule type" value="Genomic_DNA"/>
</dbReference>
<protein>
    <submittedName>
        <fullName evidence="1">Uncharacterized protein</fullName>
    </submittedName>
</protein>
<dbReference type="AlphaFoldDB" id="A0A927A319"/>
<comment type="caution">
    <text evidence="1">The sequence shown here is derived from an EMBL/GenBank/DDBJ whole genome shotgun (WGS) entry which is preliminary data.</text>
</comment>
<dbReference type="RefSeq" id="WP_190563820.1">
    <property type="nucleotide sequence ID" value="NZ_JACJQU010000017.1"/>
</dbReference>